<feature type="binding site" evidence="5">
    <location>
        <position position="101"/>
    </location>
    <ligand>
        <name>ATP</name>
        <dbReference type="ChEBI" id="CHEBI:30616"/>
    </ligand>
</feature>
<keyword evidence="2 5" id="KW-0547">Nucleotide-binding</keyword>
<proteinExistence type="predicted"/>
<keyword evidence="4 5" id="KW-0067">ATP-binding</keyword>
<evidence type="ECO:0000256" key="2">
    <source>
        <dbReference type="ARBA" id="ARBA00022741"/>
    </source>
</evidence>
<dbReference type="GO" id="GO:0004674">
    <property type="term" value="F:protein serine/threonine kinase activity"/>
    <property type="evidence" value="ECO:0007669"/>
    <property type="project" value="UniProtKB-EC"/>
</dbReference>
<dbReference type="GO" id="GO:0005524">
    <property type="term" value="F:ATP binding"/>
    <property type="evidence" value="ECO:0007669"/>
    <property type="project" value="UniProtKB-UniRule"/>
</dbReference>
<gene>
    <name evidence="7" type="primary">pkn1_5</name>
    <name evidence="7" type="ORF">ETAA1_13210</name>
</gene>
<dbReference type="InterPro" id="IPR011009">
    <property type="entry name" value="Kinase-like_dom_sf"/>
</dbReference>
<dbReference type="RefSeq" id="WP_202920698.1">
    <property type="nucleotide sequence ID" value="NZ_CP036273.1"/>
</dbReference>
<dbReference type="CDD" id="cd14014">
    <property type="entry name" value="STKc_PknB_like"/>
    <property type="match status" value="1"/>
</dbReference>
<accession>A0A517XPG5</accession>
<dbReference type="Gene3D" id="3.30.200.20">
    <property type="entry name" value="Phosphorylase Kinase, domain 1"/>
    <property type="match status" value="1"/>
</dbReference>
<dbReference type="EMBL" id="CP036273">
    <property type="protein sequence ID" value="QDU19397.1"/>
    <property type="molecule type" value="Genomic_DNA"/>
</dbReference>
<reference evidence="7 8" key="1">
    <citation type="submission" date="2019-02" db="EMBL/GenBank/DDBJ databases">
        <title>Deep-cultivation of Planctomycetes and their phenomic and genomic characterization uncovers novel biology.</title>
        <authorList>
            <person name="Wiegand S."/>
            <person name="Jogler M."/>
            <person name="Boedeker C."/>
            <person name="Pinto D."/>
            <person name="Vollmers J."/>
            <person name="Rivas-Marin E."/>
            <person name="Kohn T."/>
            <person name="Peeters S.H."/>
            <person name="Heuer A."/>
            <person name="Rast P."/>
            <person name="Oberbeckmann S."/>
            <person name="Bunk B."/>
            <person name="Jeske O."/>
            <person name="Meyerdierks A."/>
            <person name="Storesund J.E."/>
            <person name="Kallscheuer N."/>
            <person name="Luecker S."/>
            <person name="Lage O.M."/>
            <person name="Pohl T."/>
            <person name="Merkel B.J."/>
            <person name="Hornburger P."/>
            <person name="Mueller R.-W."/>
            <person name="Bruemmer F."/>
            <person name="Labrenz M."/>
            <person name="Spormann A.M."/>
            <person name="Op den Camp H."/>
            <person name="Overmann J."/>
            <person name="Amann R."/>
            <person name="Jetten M.S.M."/>
            <person name="Mascher T."/>
            <person name="Medema M.H."/>
            <person name="Devos D.P."/>
            <person name="Kaster A.-K."/>
            <person name="Ovreas L."/>
            <person name="Rohde M."/>
            <person name="Galperin M.Y."/>
            <person name="Jogler C."/>
        </authorList>
    </citation>
    <scope>NUCLEOTIDE SEQUENCE [LARGE SCALE GENOMIC DNA]</scope>
    <source>
        <strain evidence="7 8">ETA_A1</strain>
    </source>
</reference>
<dbReference type="PROSITE" id="PS00108">
    <property type="entry name" value="PROTEIN_KINASE_ST"/>
    <property type="match status" value="1"/>
</dbReference>
<dbReference type="PROSITE" id="PS00107">
    <property type="entry name" value="PROTEIN_KINASE_ATP"/>
    <property type="match status" value="1"/>
</dbReference>
<keyword evidence="8" id="KW-1185">Reference proteome</keyword>
<evidence type="ECO:0000256" key="3">
    <source>
        <dbReference type="ARBA" id="ARBA00022777"/>
    </source>
</evidence>
<dbReference type="SUPFAM" id="SSF56112">
    <property type="entry name" value="Protein kinase-like (PK-like)"/>
    <property type="match status" value="1"/>
</dbReference>
<dbReference type="AlphaFoldDB" id="A0A517XPG5"/>
<dbReference type="InterPro" id="IPR008271">
    <property type="entry name" value="Ser/Thr_kinase_AS"/>
</dbReference>
<evidence type="ECO:0000313" key="7">
    <source>
        <dbReference type="EMBL" id="QDU19397.1"/>
    </source>
</evidence>
<dbReference type="PROSITE" id="PS50011">
    <property type="entry name" value="PROTEIN_KINASE_DOM"/>
    <property type="match status" value="1"/>
</dbReference>
<dbReference type="KEGG" id="uli:ETAA1_13210"/>
<dbReference type="PANTHER" id="PTHR43289">
    <property type="entry name" value="MITOGEN-ACTIVATED PROTEIN KINASE KINASE KINASE 20-RELATED"/>
    <property type="match status" value="1"/>
</dbReference>
<evidence type="ECO:0000256" key="4">
    <source>
        <dbReference type="ARBA" id="ARBA00022840"/>
    </source>
</evidence>
<keyword evidence="1 7" id="KW-0808">Transferase</keyword>
<keyword evidence="3 7" id="KW-0418">Kinase</keyword>
<dbReference type="EC" id="2.7.11.1" evidence="7"/>
<feature type="domain" description="Protein kinase" evidence="6">
    <location>
        <begin position="71"/>
        <end position="367"/>
    </location>
</feature>
<dbReference type="Gene3D" id="1.10.510.10">
    <property type="entry name" value="Transferase(Phosphotransferase) domain 1"/>
    <property type="match status" value="1"/>
</dbReference>
<dbReference type="InterPro" id="IPR000719">
    <property type="entry name" value="Prot_kinase_dom"/>
</dbReference>
<evidence type="ECO:0000259" key="6">
    <source>
        <dbReference type="PROSITE" id="PS50011"/>
    </source>
</evidence>
<organism evidence="7 8">
    <name type="scientific">Urbifossiella limnaea</name>
    <dbReference type="NCBI Taxonomy" id="2528023"/>
    <lineage>
        <taxon>Bacteria</taxon>
        <taxon>Pseudomonadati</taxon>
        <taxon>Planctomycetota</taxon>
        <taxon>Planctomycetia</taxon>
        <taxon>Gemmatales</taxon>
        <taxon>Gemmataceae</taxon>
        <taxon>Urbifossiella</taxon>
    </lineage>
</organism>
<evidence type="ECO:0000256" key="1">
    <source>
        <dbReference type="ARBA" id="ARBA00022679"/>
    </source>
</evidence>
<dbReference type="Proteomes" id="UP000319576">
    <property type="component" value="Chromosome"/>
</dbReference>
<name>A0A517XPG5_9BACT</name>
<dbReference type="SMART" id="SM00220">
    <property type="entry name" value="S_TKc"/>
    <property type="match status" value="1"/>
</dbReference>
<sequence>MPADPKLVESLFHAARADPSALAAADPAVRARVEQLLAAHAELGSIPGATAGYSAAPADGPAVGTVVGGRYRLLEVIGEGGMGTVYMAEQTEPVRRLVALKLVKAGMDSKAVLARFEAERQALALMDHPNIARVLDAGASDDGRPFFVMELVKGTPITAFCDERKLTTRERLELFVPVCLAIQHAHQKGVIHRDIKPSNVLVALYDDRPVPKVIDFGVAKAAGSLLTEATLHTGFGSVVGTPEYMSPEQASFNNLDVDTRSDVYALGVLLYELLTGTTPVDAARFKQAALLEVLRVVREEEPPRPSMKLSTAEARAAVAAARGTEPGRLAKLLRGELDWVVMRALEKDRDRRYDSAAGLAKDVQRHLAGEMVEARAPTLGYRLWKFARRRWRERAAVALAAAVIGPGMYLAYRTWSDSVARRDAAELHAFEMVRYGNDHRAEEALKEAEAAGVTDAQVRHLREELRQRRDRHGRPEEHLEHWLYPGAGVVSTSSGGFHLGVYVTPDPAEKVAAWYEERIGTRIALDGNFHGGGGGPDVFTATTSDSFRRVTGRAGEPVRRPVRVGIATRRSDASVLTLVINRADGEDATHIVLSFSR</sequence>
<dbReference type="InterPro" id="IPR017441">
    <property type="entry name" value="Protein_kinase_ATP_BS"/>
</dbReference>
<protein>
    <submittedName>
        <fullName evidence="7">Serine/threonine-protein kinase Pkn1</fullName>
        <ecNumber evidence="7">2.7.11.1</ecNumber>
    </submittedName>
</protein>
<dbReference type="Pfam" id="PF00069">
    <property type="entry name" value="Pkinase"/>
    <property type="match status" value="1"/>
</dbReference>
<evidence type="ECO:0000313" key="8">
    <source>
        <dbReference type="Proteomes" id="UP000319576"/>
    </source>
</evidence>
<dbReference type="PANTHER" id="PTHR43289:SF6">
    <property type="entry name" value="SERINE_THREONINE-PROTEIN KINASE NEKL-3"/>
    <property type="match status" value="1"/>
</dbReference>
<evidence type="ECO:0000256" key="5">
    <source>
        <dbReference type="PROSITE-ProRule" id="PRU10141"/>
    </source>
</evidence>